<feature type="compositionally biased region" description="Polar residues" evidence="1">
    <location>
        <begin position="7"/>
        <end position="26"/>
    </location>
</feature>
<reference evidence="3 4" key="1">
    <citation type="submission" date="2017-04" db="EMBL/GenBank/DDBJ databases">
        <title>Draft genome of the yeast Clavispora lusitaniae type strain CBS 6936.</title>
        <authorList>
            <person name="Durrens P."/>
            <person name="Klopp C."/>
            <person name="Biteau N."/>
            <person name="Fitton-Ouhabi V."/>
            <person name="Dementhon K."/>
            <person name="Accoceberry I."/>
            <person name="Sherman D.J."/>
            <person name="Noel T."/>
        </authorList>
    </citation>
    <scope>NUCLEOTIDE SEQUENCE [LARGE SCALE GENOMIC DNA]</scope>
    <source>
        <strain evidence="3 4">CBS 6936</strain>
    </source>
</reference>
<dbReference type="KEGG" id="clus:A9F13_03g01485"/>
<keyword evidence="2" id="KW-1133">Transmembrane helix</keyword>
<dbReference type="EMBL" id="LYUB02000003">
    <property type="protein sequence ID" value="OVF10016.1"/>
    <property type="molecule type" value="Genomic_DNA"/>
</dbReference>
<comment type="caution">
    <text evidence="3">The sequence shown here is derived from an EMBL/GenBank/DDBJ whole genome shotgun (WGS) entry which is preliminary data.</text>
</comment>
<keyword evidence="2" id="KW-0472">Membrane</keyword>
<gene>
    <name evidence="3" type="ORF">A9F13_03g01485</name>
</gene>
<keyword evidence="2" id="KW-0812">Transmembrane</keyword>
<organism evidence="3 4">
    <name type="scientific">Clavispora lusitaniae</name>
    <name type="common">Candida lusitaniae</name>
    <dbReference type="NCBI Taxonomy" id="36911"/>
    <lineage>
        <taxon>Eukaryota</taxon>
        <taxon>Fungi</taxon>
        <taxon>Dikarya</taxon>
        <taxon>Ascomycota</taxon>
        <taxon>Saccharomycotina</taxon>
        <taxon>Pichiomycetes</taxon>
        <taxon>Metschnikowiaceae</taxon>
        <taxon>Clavispora</taxon>
    </lineage>
</organism>
<dbReference type="Proteomes" id="UP000195602">
    <property type="component" value="Unassembled WGS sequence"/>
</dbReference>
<evidence type="ECO:0000313" key="3">
    <source>
        <dbReference type="EMBL" id="OVF10016.1"/>
    </source>
</evidence>
<feature type="transmembrane region" description="Helical" evidence="2">
    <location>
        <begin position="89"/>
        <end position="110"/>
    </location>
</feature>
<sequence length="111" mass="12357">MNERKQSISTHPSRARSASYTQTTYVSDPDVKRNHSASVSSVSSSMSDTLDKFENTPSGKGKIYLRDDVDLEQQIIITAGGRKEYIMCFLFKLLVLMLVVIGCGVLVFYAL</sequence>
<accession>A0AA91Q312</accession>
<evidence type="ECO:0000256" key="2">
    <source>
        <dbReference type="SAM" id="Phobius"/>
    </source>
</evidence>
<feature type="region of interest" description="Disordered" evidence="1">
    <location>
        <begin position="1"/>
        <end position="60"/>
    </location>
</feature>
<name>A0AA91Q312_CLALS</name>
<protein>
    <submittedName>
        <fullName evidence="3">Uncharacterized protein</fullName>
    </submittedName>
</protein>
<feature type="compositionally biased region" description="Low complexity" evidence="1">
    <location>
        <begin position="36"/>
        <end position="47"/>
    </location>
</feature>
<proteinExistence type="predicted"/>
<evidence type="ECO:0000256" key="1">
    <source>
        <dbReference type="SAM" id="MobiDB-lite"/>
    </source>
</evidence>
<evidence type="ECO:0000313" key="4">
    <source>
        <dbReference type="Proteomes" id="UP000195602"/>
    </source>
</evidence>
<dbReference type="AlphaFoldDB" id="A0AA91Q312"/>